<evidence type="ECO:0000256" key="2">
    <source>
        <dbReference type="ARBA" id="ARBA00002901"/>
    </source>
</evidence>
<accession>A0A1H4FTR0</accession>
<dbReference type="CDD" id="cd00887">
    <property type="entry name" value="MoeA"/>
    <property type="match status" value="1"/>
</dbReference>
<comment type="cofactor">
    <cofactor evidence="1 11">
        <name>Mg(2+)</name>
        <dbReference type="ChEBI" id="CHEBI:18420"/>
    </cofactor>
</comment>
<dbReference type="UniPathway" id="UPA00344"/>
<dbReference type="EMBL" id="FNRA01000008">
    <property type="protein sequence ID" value="SEB00531.1"/>
    <property type="molecule type" value="Genomic_DNA"/>
</dbReference>
<dbReference type="NCBIfam" id="NF045515">
    <property type="entry name" value="Glp_gephyrin"/>
    <property type="match status" value="1"/>
</dbReference>
<dbReference type="Gene3D" id="3.40.980.10">
    <property type="entry name" value="MoaB/Mog-like domain"/>
    <property type="match status" value="1"/>
</dbReference>
<evidence type="ECO:0000256" key="10">
    <source>
        <dbReference type="ARBA" id="ARBA00047317"/>
    </source>
</evidence>
<protein>
    <recommendedName>
        <fullName evidence="11">Molybdopterin molybdenumtransferase</fullName>
        <ecNumber evidence="11">2.10.1.1</ecNumber>
    </recommendedName>
</protein>
<sequence>MISVKEAKSLIQEQVVPLSLHHVPLAIAAGATLGADIYAKTDIPAFEQSSMDGYAIRFDERDLPLTINGEMQAGADHPFTLLPEQAARIFTGAPLPHGADTVVMQEKVEVKNGILTILDDQLAPGSSVRCKGAEAAAGALAMQKGCKLTPAAIGFLAGIGYTEVEVCQTPAVAIIVTGKELQRPGEELAFGQVYESNSYSLTAALELAQITKINFYNADDNLDELTAVLQEALAENDVILLTGGVSVGDYDFVLRAAVKAGVTQVFHKVKQKPGKPLYFGKTEKQLVFGLPGNPSSVLSCFYQYVLPALEKMTGYKSNINDGGPGSMKVQEATLTHDYTKGAGLTHFLKAHFNDGNVTPLSAQESFRMSSFAQANCMIELAEEETVVAAGTKVKIYIFPE</sequence>
<dbReference type="InterPro" id="IPR005111">
    <property type="entry name" value="MoeA_C_domain_IV"/>
</dbReference>
<dbReference type="SMART" id="SM00852">
    <property type="entry name" value="MoCF_biosynth"/>
    <property type="match status" value="1"/>
</dbReference>
<evidence type="ECO:0000256" key="6">
    <source>
        <dbReference type="ARBA" id="ARBA00022679"/>
    </source>
</evidence>
<name>A0A1H4FTR0_9SPHI</name>
<reference evidence="13 14" key="1">
    <citation type="submission" date="2016-10" db="EMBL/GenBank/DDBJ databases">
        <authorList>
            <person name="de Groot N.N."/>
        </authorList>
    </citation>
    <scope>NUCLEOTIDE SEQUENCE [LARGE SCALE GENOMIC DNA]</scope>
    <source>
        <strain evidence="13 14">DSM 19033</strain>
    </source>
</reference>
<dbReference type="PANTHER" id="PTHR10192">
    <property type="entry name" value="MOLYBDOPTERIN BIOSYNTHESIS PROTEIN"/>
    <property type="match status" value="1"/>
</dbReference>
<evidence type="ECO:0000259" key="12">
    <source>
        <dbReference type="SMART" id="SM00852"/>
    </source>
</evidence>
<evidence type="ECO:0000256" key="11">
    <source>
        <dbReference type="RuleBase" id="RU365090"/>
    </source>
</evidence>
<dbReference type="GO" id="GO:0006777">
    <property type="term" value="P:Mo-molybdopterin cofactor biosynthetic process"/>
    <property type="evidence" value="ECO:0007669"/>
    <property type="project" value="UniProtKB-UniRule"/>
</dbReference>
<dbReference type="STRING" id="425514.SAMN05443550_108122"/>
<proteinExistence type="inferred from homology"/>
<organism evidence="13 14">
    <name type="scientific">Pedobacter hartonius</name>
    <dbReference type="NCBI Taxonomy" id="425514"/>
    <lineage>
        <taxon>Bacteria</taxon>
        <taxon>Pseudomonadati</taxon>
        <taxon>Bacteroidota</taxon>
        <taxon>Sphingobacteriia</taxon>
        <taxon>Sphingobacteriales</taxon>
        <taxon>Sphingobacteriaceae</taxon>
        <taxon>Pedobacter</taxon>
    </lineage>
</organism>
<dbReference type="Proteomes" id="UP000198850">
    <property type="component" value="Unassembled WGS sequence"/>
</dbReference>
<dbReference type="InterPro" id="IPR038987">
    <property type="entry name" value="MoeA-like"/>
</dbReference>
<keyword evidence="5 11" id="KW-0500">Molybdenum</keyword>
<evidence type="ECO:0000313" key="13">
    <source>
        <dbReference type="EMBL" id="SEB00531.1"/>
    </source>
</evidence>
<evidence type="ECO:0000313" key="14">
    <source>
        <dbReference type="Proteomes" id="UP000198850"/>
    </source>
</evidence>
<dbReference type="Gene3D" id="2.40.340.10">
    <property type="entry name" value="MoeA, C-terminal, domain IV"/>
    <property type="match status" value="1"/>
</dbReference>
<dbReference type="GO" id="GO:0046872">
    <property type="term" value="F:metal ion binding"/>
    <property type="evidence" value="ECO:0007669"/>
    <property type="project" value="UniProtKB-UniRule"/>
</dbReference>
<dbReference type="InterPro" id="IPR036135">
    <property type="entry name" value="MoeA_linker/N_sf"/>
</dbReference>
<keyword evidence="9 11" id="KW-0501">Molybdenum cofactor biosynthesis</keyword>
<dbReference type="InterPro" id="IPR036688">
    <property type="entry name" value="MoeA_C_domain_IV_sf"/>
</dbReference>
<dbReference type="SUPFAM" id="SSF63867">
    <property type="entry name" value="MoeA C-terminal domain-like"/>
    <property type="match status" value="1"/>
</dbReference>
<comment type="catalytic activity">
    <reaction evidence="10">
        <text>adenylyl-molybdopterin + molybdate = Mo-molybdopterin + AMP + H(+)</text>
        <dbReference type="Rhea" id="RHEA:35047"/>
        <dbReference type="ChEBI" id="CHEBI:15378"/>
        <dbReference type="ChEBI" id="CHEBI:36264"/>
        <dbReference type="ChEBI" id="CHEBI:62727"/>
        <dbReference type="ChEBI" id="CHEBI:71302"/>
        <dbReference type="ChEBI" id="CHEBI:456215"/>
        <dbReference type="EC" id="2.10.1.1"/>
    </reaction>
</comment>
<dbReference type="PANTHER" id="PTHR10192:SF5">
    <property type="entry name" value="GEPHYRIN"/>
    <property type="match status" value="1"/>
</dbReference>
<dbReference type="Pfam" id="PF03454">
    <property type="entry name" value="MoeA_C"/>
    <property type="match status" value="1"/>
</dbReference>
<keyword evidence="14" id="KW-1185">Reference proteome</keyword>
<dbReference type="RefSeq" id="WP_090557979.1">
    <property type="nucleotide sequence ID" value="NZ_FNRA01000008.1"/>
</dbReference>
<dbReference type="GO" id="GO:0005829">
    <property type="term" value="C:cytosol"/>
    <property type="evidence" value="ECO:0007669"/>
    <property type="project" value="TreeGrafter"/>
</dbReference>
<evidence type="ECO:0000256" key="5">
    <source>
        <dbReference type="ARBA" id="ARBA00022505"/>
    </source>
</evidence>
<dbReference type="FunFam" id="3.40.980.10:FF:000004">
    <property type="entry name" value="Molybdopterin molybdenumtransferase"/>
    <property type="match status" value="1"/>
</dbReference>
<gene>
    <name evidence="13" type="ORF">SAMN05443550_108122</name>
</gene>
<keyword evidence="8 11" id="KW-0460">Magnesium</keyword>
<comment type="pathway">
    <text evidence="3 11">Cofactor biosynthesis; molybdopterin biosynthesis.</text>
</comment>
<evidence type="ECO:0000256" key="8">
    <source>
        <dbReference type="ARBA" id="ARBA00022842"/>
    </source>
</evidence>
<evidence type="ECO:0000256" key="3">
    <source>
        <dbReference type="ARBA" id="ARBA00005046"/>
    </source>
</evidence>
<dbReference type="Pfam" id="PF03453">
    <property type="entry name" value="MoeA_N"/>
    <property type="match status" value="1"/>
</dbReference>
<keyword evidence="6 11" id="KW-0808">Transferase</keyword>
<dbReference type="AlphaFoldDB" id="A0A1H4FTR0"/>
<dbReference type="SUPFAM" id="SSF63882">
    <property type="entry name" value="MoeA N-terminal region -like"/>
    <property type="match status" value="1"/>
</dbReference>
<evidence type="ECO:0000256" key="9">
    <source>
        <dbReference type="ARBA" id="ARBA00023150"/>
    </source>
</evidence>
<evidence type="ECO:0000256" key="7">
    <source>
        <dbReference type="ARBA" id="ARBA00022723"/>
    </source>
</evidence>
<keyword evidence="7 11" id="KW-0479">Metal-binding</keyword>
<comment type="similarity">
    <text evidence="4 11">Belongs to the MoeA family.</text>
</comment>
<dbReference type="InterPro" id="IPR005110">
    <property type="entry name" value="MoeA_linker/N"/>
</dbReference>
<dbReference type="Pfam" id="PF00994">
    <property type="entry name" value="MoCF_biosynth"/>
    <property type="match status" value="1"/>
</dbReference>
<feature type="domain" description="MoaB/Mog" evidence="12">
    <location>
        <begin position="173"/>
        <end position="311"/>
    </location>
</feature>
<dbReference type="InterPro" id="IPR036425">
    <property type="entry name" value="MoaB/Mog-like_dom_sf"/>
</dbReference>
<dbReference type="Gene3D" id="3.90.105.10">
    <property type="entry name" value="Molybdopterin biosynthesis moea protein, domain 2"/>
    <property type="match status" value="1"/>
</dbReference>
<comment type="function">
    <text evidence="2 11">Catalyzes the insertion of molybdate into adenylated molybdopterin with the concomitant release of AMP.</text>
</comment>
<dbReference type="SUPFAM" id="SSF53218">
    <property type="entry name" value="Molybdenum cofactor biosynthesis proteins"/>
    <property type="match status" value="1"/>
</dbReference>
<evidence type="ECO:0000256" key="4">
    <source>
        <dbReference type="ARBA" id="ARBA00010763"/>
    </source>
</evidence>
<dbReference type="Gene3D" id="2.170.190.11">
    <property type="entry name" value="Molybdopterin biosynthesis moea protein, domain 3"/>
    <property type="match status" value="1"/>
</dbReference>
<dbReference type="InterPro" id="IPR001453">
    <property type="entry name" value="MoaB/Mog_dom"/>
</dbReference>
<dbReference type="NCBIfam" id="TIGR00177">
    <property type="entry name" value="molyb_syn"/>
    <property type="match status" value="1"/>
</dbReference>
<evidence type="ECO:0000256" key="1">
    <source>
        <dbReference type="ARBA" id="ARBA00001946"/>
    </source>
</evidence>
<dbReference type="EC" id="2.10.1.1" evidence="11"/>
<dbReference type="GO" id="GO:0061599">
    <property type="term" value="F:molybdopterin molybdotransferase activity"/>
    <property type="evidence" value="ECO:0007669"/>
    <property type="project" value="UniProtKB-UniRule"/>
</dbReference>
<dbReference type="OrthoDB" id="9804758at2"/>